<dbReference type="InterPro" id="IPR006938">
    <property type="entry name" value="DUF624"/>
</dbReference>
<keyword evidence="1" id="KW-0472">Membrane</keyword>
<name>A0ABT2T9L0_9FIRM</name>
<feature type="transmembrane region" description="Helical" evidence="1">
    <location>
        <begin position="150"/>
        <end position="169"/>
    </location>
</feature>
<dbReference type="Pfam" id="PF04854">
    <property type="entry name" value="DUF624"/>
    <property type="match status" value="1"/>
</dbReference>
<proteinExistence type="predicted"/>
<comment type="caution">
    <text evidence="2">The sequence shown here is derived from an EMBL/GenBank/DDBJ whole genome shotgun (WGS) entry which is preliminary data.</text>
</comment>
<evidence type="ECO:0000313" key="2">
    <source>
        <dbReference type="EMBL" id="MCU6746974.1"/>
    </source>
</evidence>
<dbReference type="Proteomes" id="UP001652394">
    <property type="component" value="Unassembled WGS sequence"/>
</dbReference>
<keyword evidence="1" id="KW-1133">Transmembrane helix</keyword>
<protein>
    <submittedName>
        <fullName evidence="2">DUF624 domain-containing protein</fullName>
    </submittedName>
</protein>
<keyword evidence="3" id="KW-1185">Reference proteome</keyword>
<dbReference type="RefSeq" id="WP_059066620.1">
    <property type="nucleotide sequence ID" value="NZ_JAOQJX010000005.1"/>
</dbReference>
<feature type="transmembrane region" description="Helical" evidence="1">
    <location>
        <begin position="104"/>
        <end position="129"/>
    </location>
</feature>
<sequence>MKFNMMDNVVTRALSRVCDFVILNVLWLVCSIPIVTIGASTAALYSVMQKIIRNEEGYIASGFFKAFKENFKQSTIMWLVIVILGSILSVDLSVARMLEGTMKLVFQVIFGFFSFWLFAVFLYIFPLTARYENSIKATFKNAIILSIAKLPYTILMMVITAGPVLLSLLTVRTLLVSVPIWMGIGVSIVAWLNAYILKRVFKIFETDQERE</sequence>
<keyword evidence="1" id="KW-0812">Transmembrane</keyword>
<evidence type="ECO:0000313" key="3">
    <source>
        <dbReference type="Proteomes" id="UP001652394"/>
    </source>
</evidence>
<feature type="transmembrane region" description="Helical" evidence="1">
    <location>
        <begin position="20"/>
        <end position="45"/>
    </location>
</feature>
<gene>
    <name evidence="2" type="ORF">OCV51_04795</name>
</gene>
<reference evidence="2 3" key="1">
    <citation type="journal article" date="2021" name="ISME Commun">
        <title>Automated analysis of genomic sequences facilitates high-throughput and comprehensive description of bacteria.</title>
        <authorList>
            <person name="Hitch T.C.A."/>
        </authorList>
    </citation>
    <scope>NUCLEOTIDE SEQUENCE [LARGE SCALE GENOMIC DNA]</scope>
    <source>
        <strain evidence="2 3">H2_18</strain>
    </source>
</reference>
<feature type="transmembrane region" description="Helical" evidence="1">
    <location>
        <begin position="75"/>
        <end position="98"/>
    </location>
</feature>
<accession>A0ABT2T9L0</accession>
<evidence type="ECO:0000256" key="1">
    <source>
        <dbReference type="SAM" id="Phobius"/>
    </source>
</evidence>
<organism evidence="2 3">
    <name type="scientific">Faecalicatena acetigenes</name>
    <dbReference type="NCBI Taxonomy" id="2981790"/>
    <lineage>
        <taxon>Bacteria</taxon>
        <taxon>Bacillati</taxon>
        <taxon>Bacillota</taxon>
        <taxon>Clostridia</taxon>
        <taxon>Lachnospirales</taxon>
        <taxon>Lachnospiraceae</taxon>
        <taxon>Faecalicatena</taxon>
    </lineage>
</organism>
<dbReference type="EMBL" id="JAOQJX010000005">
    <property type="protein sequence ID" value="MCU6746974.1"/>
    <property type="molecule type" value="Genomic_DNA"/>
</dbReference>
<feature type="transmembrane region" description="Helical" evidence="1">
    <location>
        <begin position="175"/>
        <end position="196"/>
    </location>
</feature>